<dbReference type="InterPro" id="IPR036396">
    <property type="entry name" value="Cyt_P450_sf"/>
</dbReference>
<evidence type="ECO:0000256" key="8">
    <source>
        <dbReference type="ARBA" id="ARBA00023004"/>
    </source>
</evidence>
<accession>A0AA86RU63</accession>
<name>A0AA86RU63_9FABA</name>
<dbReference type="Proteomes" id="UP001189624">
    <property type="component" value="Chromosome 2"/>
</dbReference>
<keyword evidence="9" id="KW-0503">Monooxygenase</keyword>
<dbReference type="InterPro" id="IPR001128">
    <property type="entry name" value="Cyt_P450"/>
</dbReference>
<dbReference type="GO" id="GO:0016705">
    <property type="term" value="F:oxidoreductase activity, acting on paired donors, with incorporation or reduction of molecular oxygen"/>
    <property type="evidence" value="ECO:0007669"/>
    <property type="project" value="InterPro"/>
</dbReference>
<dbReference type="PANTHER" id="PTHR47947">
    <property type="entry name" value="CYTOCHROME P450 82C3-RELATED"/>
    <property type="match status" value="1"/>
</dbReference>
<gene>
    <name evidence="11" type="ORF">AYBTSS11_LOCUS4467</name>
</gene>
<evidence type="ECO:0008006" key="13">
    <source>
        <dbReference type="Google" id="ProtNLM"/>
    </source>
</evidence>
<keyword evidence="4" id="KW-0812">Transmembrane</keyword>
<evidence type="ECO:0000256" key="9">
    <source>
        <dbReference type="ARBA" id="ARBA00023033"/>
    </source>
</evidence>
<keyword evidence="8" id="KW-0408">Iron</keyword>
<dbReference type="Pfam" id="PF00067">
    <property type="entry name" value="p450"/>
    <property type="match status" value="1"/>
</dbReference>
<evidence type="ECO:0000313" key="12">
    <source>
        <dbReference type="Proteomes" id="UP001189624"/>
    </source>
</evidence>
<evidence type="ECO:0000256" key="6">
    <source>
        <dbReference type="ARBA" id="ARBA00022989"/>
    </source>
</evidence>
<dbReference type="GO" id="GO:0016020">
    <property type="term" value="C:membrane"/>
    <property type="evidence" value="ECO:0007669"/>
    <property type="project" value="UniProtKB-SubCell"/>
</dbReference>
<evidence type="ECO:0000313" key="11">
    <source>
        <dbReference type="EMBL" id="CAJ1929454.1"/>
    </source>
</evidence>
<proteinExistence type="predicted"/>
<dbReference type="GO" id="GO:0005506">
    <property type="term" value="F:iron ion binding"/>
    <property type="evidence" value="ECO:0007669"/>
    <property type="project" value="InterPro"/>
</dbReference>
<keyword evidence="12" id="KW-1185">Reference proteome</keyword>
<dbReference type="SUPFAM" id="SSF48264">
    <property type="entry name" value="Cytochrome P450"/>
    <property type="match status" value="1"/>
</dbReference>
<dbReference type="Gene3D" id="1.10.630.10">
    <property type="entry name" value="Cytochrome P450"/>
    <property type="match status" value="1"/>
</dbReference>
<dbReference type="EMBL" id="OY731399">
    <property type="protein sequence ID" value="CAJ1929454.1"/>
    <property type="molecule type" value="Genomic_DNA"/>
</dbReference>
<evidence type="ECO:0000256" key="3">
    <source>
        <dbReference type="ARBA" id="ARBA00022617"/>
    </source>
</evidence>
<comment type="cofactor">
    <cofactor evidence="1">
        <name>heme</name>
        <dbReference type="ChEBI" id="CHEBI:30413"/>
    </cofactor>
</comment>
<keyword evidence="3" id="KW-0349">Heme</keyword>
<dbReference type="GO" id="GO:0020037">
    <property type="term" value="F:heme binding"/>
    <property type="evidence" value="ECO:0007669"/>
    <property type="project" value="InterPro"/>
</dbReference>
<dbReference type="GO" id="GO:0004497">
    <property type="term" value="F:monooxygenase activity"/>
    <property type="evidence" value="ECO:0007669"/>
    <property type="project" value="UniProtKB-KW"/>
</dbReference>
<keyword evidence="7" id="KW-0560">Oxidoreductase</keyword>
<sequence length="113" mass="12993">MEIRIDETLKLLQNLIELDILIGEELLMKVEDVTKLQYLQNIIYETLRLHPPAPMLLPISPMKIAGRDPELWVEPTSFKPDMFENGPRIEEEEVDMTEGRGTLVPKAIPLEAK</sequence>
<organism evidence="11 12">
    <name type="scientific">Sphenostylis stenocarpa</name>
    <dbReference type="NCBI Taxonomy" id="92480"/>
    <lineage>
        <taxon>Eukaryota</taxon>
        <taxon>Viridiplantae</taxon>
        <taxon>Streptophyta</taxon>
        <taxon>Embryophyta</taxon>
        <taxon>Tracheophyta</taxon>
        <taxon>Spermatophyta</taxon>
        <taxon>Magnoliopsida</taxon>
        <taxon>eudicotyledons</taxon>
        <taxon>Gunneridae</taxon>
        <taxon>Pentapetalae</taxon>
        <taxon>rosids</taxon>
        <taxon>fabids</taxon>
        <taxon>Fabales</taxon>
        <taxon>Fabaceae</taxon>
        <taxon>Papilionoideae</taxon>
        <taxon>50 kb inversion clade</taxon>
        <taxon>NPAAA clade</taxon>
        <taxon>indigoferoid/millettioid clade</taxon>
        <taxon>Phaseoleae</taxon>
        <taxon>Sphenostylis</taxon>
    </lineage>
</organism>
<dbReference type="PANTHER" id="PTHR47947:SF26">
    <property type="entry name" value="CYTOCHROME P450"/>
    <property type="match status" value="1"/>
</dbReference>
<evidence type="ECO:0000256" key="1">
    <source>
        <dbReference type="ARBA" id="ARBA00001971"/>
    </source>
</evidence>
<evidence type="ECO:0000256" key="5">
    <source>
        <dbReference type="ARBA" id="ARBA00022723"/>
    </source>
</evidence>
<keyword evidence="5" id="KW-0479">Metal-binding</keyword>
<keyword evidence="10" id="KW-0472">Membrane</keyword>
<dbReference type="InterPro" id="IPR050651">
    <property type="entry name" value="Plant_Cytochrome_P450_Monoox"/>
</dbReference>
<keyword evidence="6" id="KW-1133">Transmembrane helix</keyword>
<comment type="subcellular location">
    <subcellularLocation>
        <location evidence="2">Membrane</location>
    </subcellularLocation>
</comment>
<reference evidence="11" key="1">
    <citation type="submission" date="2023-10" db="EMBL/GenBank/DDBJ databases">
        <authorList>
            <person name="Domelevo Entfellner J.-B."/>
        </authorList>
    </citation>
    <scope>NUCLEOTIDE SEQUENCE</scope>
</reference>
<evidence type="ECO:0000256" key="7">
    <source>
        <dbReference type="ARBA" id="ARBA00023002"/>
    </source>
</evidence>
<dbReference type="Gramene" id="rna-AYBTSS11_LOCUS4467">
    <property type="protein sequence ID" value="CAJ1929454.1"/>
    <property type="gene ID" value="gene-AYBTSS11_LOCUS4467"/>
</dbReference>
<protein>
    <recommendedName>
        <fullName evidence="13">Cytochrome P450</fullName>
    </recommendedName>
</protein>
<evidence type="ECO:0000256" key="10">
    <source>
        <dbReference type="ARBA" id="ARBA00023136"/>
    </source>
</evidence>
<evidence type="ECO:0000256" key="2">
    <source>
        <dbReference type="ARBA" id="ARBA00004370"/>
    </source>
</evidence>
<evidence type="ECO:0000256" key="4">
    <source>
        <dbReference type="ARBA" id="ARBA00022692"/>
    </source>
</evidence>
<dbReference type="AlphaFoldDB" id="A0AA86RU63"/>